<dbReference type="Gene3D" id="3.40.50.300">
    <property type="entry name" value="P-loop containing nucleotide triphosphate hydrolases"/>
    <property type="match status" value="1"/>
</dbReference>
<comment type="caution">
    <text evidence="2">The sequence shown here is derived from an EMBL/GenBank/DDBJ whole genome shotgun (WGS) entry which is preliminary data.</text>
</comment>
<name>A0A938B2X3_UNCTE</name>
<evidence type="ECO:0000259" key="1">
    <source>
        <dbReference type="Pfam" id="PF07728"/>
    </source>
</evidence>
<accession>A0A938B2X3</accession>
<dbReference type="Pfam" id="PF07728">
    <property type="entry name" value="AAA_5"/>
    <property type="match status" value="1"/>
</dbReference>
<dbReference type="EMBL" id="VGLS01000978">
    <property type="protein sequence ID" value="MBM3226617.1"/>
    <property type="molecule type" value="Genomic_DNA"/>
</dbReference>
<dbReference type="GO" id="GO:0005524">
    <property type="term" value="F:ATP binding"/>
    <property type="evidence" value="ECO:0007669"/>
    <property type="project" value="InterPro"/>
</dbReference>
<reference evidence="2" key="1">
    <citation type="submission" date="2019-03" db="EMBL/GenBank/DDBJ databases">
        <title>Lake Tanganyika Metagenome-Assembled Genomes (MAGs).</title>
        <authorList>
            <person name="Tran P."/>
        </authorList>
    </citation>
    <scope>NUCLEOTIDE SEQUENCE</scope>
    <source>
        <strain evidence="2">K_DeepCast_65m_m2_066</strain>
    </source>
</reference>
<dbReference type="GO" id="GO:0016887">
    <property type="term" value="F:ATP hydrolysis activity"/>
    <property type="evidence" value="ECO:0007669"/>
    <property type="project" value="InterPro"/>
</dbReference>
<proteinExistence type="predicted"/>
<feature type="non-terminal residue" evidence="2">
    <location>
        <position position="1"/>
    </location>
</feature>
<dbReference type="SUPFAM" id="SSF52540">
    <property type="entry name" value="P-loop containing nucleoside triphosphate hydrolases"/>
    <property type="match status" value="1"/>
</dbReference>
<dbReference type="Proteomes" id="UP000712673">
    <property type="component" value="Unassembled WGS sequence"/>
</dbReference>
<protein>
    <submittedName>
        <fullName evidence="2">AAA family ATPase</fullName>
    </submittedName>
</protein>
<organism evidence="2 3">
    <name type="scientific">Tectimicrobiota bacterium</name>
    <dbReference type="NCBI Taxonomy" id="2528274"/>
    <lineage>
        <taxon>Bacteria</taxon>
        <taxon>Pseudomonadati</taxon>
        <taxon>Nitrospinota/Tectimicrobiota group</taxon>
        <taxon>Candidatus Tectimicrobiota</taxon>
    </lineage>
</organism>
<sequence>GEPGMGKTQLAEAVAAVLQRAFYPFTVDARTESRDVLWRFDAIMRLAQAQLYATLHRQPAEVECELALHKFVRPGPLWWAFDTDSALAANGHDATPLEQYDNASRWKNGWVVLLDEIDKGETDLPNGLLEALGAGQFTPLGSDTPVRITGVPPLILITTNEERVLPDAFVRRCLVLHLLLPPDEADLVDYLVERGRAHFRGQTSDDVFREAARQLVGDRHVAEQAQLRPLPGQAEYLDLVRAVIELAPSDEKKQTALLAAIAPFVLRKSPEGWPASRETPR</sequence>
<gene>
    <name evidence="2" type="ORF">FJZ47_22870</name>
</gene>
<evidence type="ECO:0000313" key="3">
    <source>
        <dbReference type="Proteomes" id="UP000712673"/>
    </source>
</evidence>
<dbReference type="AlphaFoldDB" id="A0A938B2X3"/>
<feature type="domain" description="ATPase dynein-related AAA" evidence="1">
    <location>
        <begin position="1"/>
        <end position="148"/>
    </location>
</feature>
<dbReference type="InterPro" id="IPR011704">
    <property type="entry name" value="ATPase_dyneun-rel_AAA"/>
</dbReference>
<dbReference type="InterPro" id="IPR027417">
    <property type="entry name" value="P-loop_NTPase"/>
</dbReference>
<evidence type="ECO:0000313" key="2">
    <source>
        <dbReference type="EMBL" id="MBM3226617.1"/>
    </source>
</evidence>